<evidence type="ECO:0000256" key="1">
    <source>
        <dbReference type="ARBA" id="ARBA00022603"/>
    </source>
</evidence>
<dbReference type="PANTHER" id="PTHR11548:SF9">
    <property type="entry name" value="THYMIDYLATE SYNTHASE"/>
    <property type="match status" value="1"/>
</dbReference>
<dbReference type="EMBL" id="MHOO01000011">
    <property type="protein sequence ID" value="OGZ63864.1"/>
    <property type="molecule type" value="Genomic_DNA"/>
</dbReference>
<evidence type="ECO:0000313" key="5">
    <source>
        <dbReference type="Proteomes" id="UP000176855"/>
    </source>
</evidence>
<dbReference type="Pfam" id="PF00303">
    <property type="entry name" value="Thymidylat_synt"/>
    <property type="match status" value="1"/>
</dbReference>
<dbReference type="STRING" id="1802202.A2730_01080"/>
<evidence type="ECO:0000259" key="3">
    <source>
        <dbReference type="Pfam" id="PF00303"/>
    </source>
</evidence>
<organism evidence="4 5">
    <name type="scientific">Candidatus Staskawiczbacteria bacterium RIFCSPHIGHO2_01_FULL_39_25</name>
    <dbReference type="NCBI Taxonomy" id="1802202"/>
    <lineage>
        <taxon>Bacteria</taxon>
        <taxon>Candidatus Staskawicziibacteriota</taxon>
    </lineage>
</organism>
<dbReference type="InterPro" id="IPR045097">
    <property type="entry name" value="Thymidate_synth/dCMP_Mease"/>
</dbReference>
<feature type="domain" description="Thymidylate synthase/dCMP hydroxymethylase" evidence="3">
    <location>
        <begin position="114"/>
        <end position="237"/>
    </location>
</feature>
<gene>
    <name evidence="4" type="ORF">A2730_01080</name>
</gene>
<evidence type="ECO:0000256" key="2">
    <source>
        <dbReference type="ARBA" id="ARBA00022679"/>
    </source>
</evidence>
<comment type="caution">
    <text evidence="4">The sequence shown here is derived from an EMBL/GenBank/DDBJ whole genome shotgun (WGS) entry which is preliminary data.</text>
</comment>
<reference evidence="4 5" key="1">
    <citation type="journal article" date="2016" name="Nat. Commun.">
        <title>Thousands of microbial genomes shed light on interconnected biogeochemical processes in an aquifer system.</title>
        <authorList>
            <person name="Anantharaman K."/>
            <person name="Brown C.T."/>
            <person name="Hug L.A."/>
            <person name="Sharon I."/>
            <person name="Castelle C.J."/>
            <person name="Probst A.J."/>
            <person name="Thomas B.C."/>
            <person name="Singh A."/>
            <person name="Wilkins M.J."/>
            <person name="Karaoz U."/>
            <person name="Brodie E.L."/>
            <person name="Williams K.H."/>
            <person name="Hubbard S.S."/>
            <person name="Banfield J.F."/>
        </authorList>
    </citation>
    <scope>NUCLEOTIDE SEQUENCE [LARGE SCALE GENOMIC DNA]</scope>
</reference>
<dbReference type="InterPro" id="IPR023451">
    <property type="entry name" value="Thymidate_synth/dCMP_Mease_dom"/>
</dbReference>
<keyword evidence="1" id="KW-0489">Methyltransferase</keyword>
<accession>A0A1G2HMV6</accession>
<dbReference type="GO" id="GO:0006231">
    <property type="term" value="P:dTMP biosynthetic process"/>
    <property type="evidence" value="ECO:0007669"/>
    <property type="project" value="TreeGrafter"/>
</dbReference>
<keyword evidence="2" id="KW-0808">Transferase</keyword>
<name>A0A1G2HMV6_9BACT</name>
<dbReference type="GO" id="GO:0004799">
    <property type="term" value="F:thymidylate synthase activity"/>
    <property type="evidence" value="ECO:0007669"/>
    <property type="project" value="TreeGrafter"/>
</dbReference>
<dbReference type="AlphaFoldDB" id="A0A1G2HMV6"/>
<dbReference type="GO" id="GO:0032259">
    <property type="term" value="P:methylation"/>
    <property type="evidence" value="ECO:0007669"/>
    <property type="project" value="UniProtKB-KW"/>
</dbReference>
<protein>
    <recommendedName>
        <fullName evidence="3">Thymidylate synthase/dCMP hydroxymethylase domain-containing protein</fullName>
    </recommendedName>
</protein>
<dbReference type="InterPro" id="IPR036926">
    <property type="entry name" value="Thymidate_synth/dCMP_Mease_sf"/>
</dbReference>
<dbReference type="GO" id="GO:0005829">
    <property type="term" value="C:cytosol"/>
    <property type="evidence" value="ECO:0007669"/>
    <property type="project" value="TreeGrafter"/>
</dbReference>
<dbReference type="Proteomes" id="UP000176855">
    <property type="component" value="Unassembled WGS sequence"/>
</dbReference>
<sequence>MGDDTNAVIREMIGRISAHGITYQSGEHSMNRDFSIQEVFNAQLCLTDPRKRIFKSALPLFNPGLAAARFIYMLSGSNLLEPIAFYSKSACCFSDDGITIPGSSYGMRIFGGASGKNQFDLASKTISTRSDTKRAVIDLHDASDLARLESQDIPCTLNIAFMPRSDTLHTTVAMRANDAIQLLPYNVFEFSLLQECMSACTGLRLGNYWHTAVSMHIRGENIAKAQKLSRETAESCAMPAISSFSETLRLRLVQEEADIRSKSAHSANAMFDQMSKFWGEYAAVWADILSTLACEAFRLHNKHSATWIQGIARRIIGERSKEAPLTAAYCDFLDHLATPT</sequence>
<dbReference type="Gene3D" id="3.30.572.10">
    <property type="entry name" value="Thymidylate synthase/dCMP hydroxymethylase domain"/>
    <property type="match status" value="1"/>
</dbReference>
<proteinExistence type="predicted"/>
<dbReference type="PANTHER" id="PTHR11548">
    <property type="entry name" value="THYMIDYLATE SYNTHASE 1"/>
    <property type="match status" value="1"/>
</dbReference>
<evidence type="ECO:0000313" key="4">
    <source>
        <dbReference type="EMBL" id="OGZ63864.1"/>
    </source>
</evidence>
<dbReference type="SUPFAM" id="SSF55831">
    <property type="entry name" value="Thymidylate synthase/dCMP hydroxymethylase"/>
    <property type="match status" value="1"/>
</dbReference>